<sequence length="173" mass="19335">MPRSSKNKSSKHSSRDAREYSDPERDSGVKDRKIKNKNSATAAKVEKRRVAVDSNSKEGQYTDDYGGGSSKRRKDSGGDRWNGGGDDNRGGDATKKDSKSSRRREEGGEEVKRSGGKHKDSSSRKESREGERKLKDGRSEESLIDVVDDEQHKQQRVNKQVFENNNGKVTCTN</sequence>
<feature type="compositionally biased region" description="Basic and acidic residues" evidence="1">
    <location>
        <begin position="86"/>
        <end position="141"/>
    </location>
</feature>
<feature type="compositionally biased region" description="Basic residues" evidence="1">
    <location>
        <begin position="1"/>
        <end position="12"/>
    </location>
</feature>
<dbReference type="Gramene" id="OIV98014">
    <property type="protein sequence ID" value="OIV98014"/>
    <property type="gene ID" value="TanjilG_21724"/>
</dbReference>
<dbReference type="AlphaFoldDB" id="A0A1J7GC92"/>
<organism evidence="2 3">
    <name type="scientific">Lupinus angustifolius</name>
    <name type="common">Narrow-leaved blue lupine</name>
    <dbReference type="NCBI Taxonomy" id="3871"/>
    <lineage>
        <taxon>Eukaryota</taxon>
        <taxon>Viridiplantae</taxon>
        <taxon>Streptophyta</taxon>
        <taxon>Embryophyta</taxon>
        <taxon>Tracheophyta</taxon>
        <taxon>Spermatophyta</taxon>
        <taxon>Magnoliopsida</taxon>
        <taxon>eudicotyledons</taxon>
        <taxon>Gunneridae</taxon>
        <taxon>Pentapetalae</taxon>
        <taxon>rosids</taxon>
        <taxon>fabids</taxon>
        <taxon>Fabales</taxon>
        <taxon>Fabaceae</taxon>
        <taxon>Papilionoideae</taxon>
        <taxon>50 kb inversion clade</taxon>
        <taxon>genistoids sensu lato</taxon>
        <taxon>core genistoids</taxon>
        <taxon>Genisteae</taxon>
        <taxon>Lupinus</taxon>
    </lineage>
</organism>
<reference evidence="2 3" key="1">
    <citation type="journal article" date="2017" name="Plant Biotechnol. J.">
        <title>A comprehensive draft genome sequence for lupin (Lupinus angustifolius), an emerging health food: insights into plant-microbe interactions and legume evolution.</title>
        <authorList>
            <person name="Hane J.K."/>
            <person name="Ming Y."/>
            <person name="Kamphuis L.G."/>
            <person name="Nelson M.N."/>
            <person name="Garg G."/>
            <person name="Atkins C.A."/>
            <person name="Bayer P.E."/>
            <person name="Bravo A."/>
            <person name="Bringans S."/>
            <person name="Cannon S."/>
            <person name="Edwards D."/>
            <person name="Foley R."/>
            <person name="Gao L.L."/>
            <person name="Harrison M.J."/>
            <person name="Huang W."/>
            <person name="Hurgobin B."/>
            <person name="Li S."/>
            <person name="Liu C.W."/>
            <person name="McGrath A."/>
            <person name="Morahan G."/>
            <person name="Murray J."/>
            <person name="Weller J."/>
            <person name="Jian J."/>
            <person name="Singh K.B."/>
        </authorList>
    </citation>
    <scope>NUCLEOTIDE SEQUENCE [LARGE SCALE GENOMIC DNA]</scope>
    <source>
        <strain evidence="3">cv. Tanjil</strain>
        <tissue evidence="2">Whole plant</tissue>
    </source>
</reference>
<feature type="region of interest" description="Disordered" evidence="1">
    <location>
        <begin position="1"/>
        <end position="173"/>
    </location>
</feature>
<feature type="compositionally biased region" description="Polar residues" evidence="1">
    <location>
        <begin position="157"/>
        <end position="173"/>
    </location>
</feature>
<dbReference type="Proteomes" id="UP000188354">
    <property type="component" value="Chromosome LG14"/>
</dbReference>
<evidence type="ECO:0000256" key="1">
    <source>
        <dbReference type="SAM" id="MobiDB-lite"/>
    </source>
</evidence>
<proteinExistence type="predicted"/>
<dbReference type="OMA" id="TNGKVTW"/>
<dbReference type="EMBL" id="CM007374">
    <property type="protein sequence ID" value="OIV98014.1"/>
    <property type="molecule type" value="Genomic_DNA"/>
</dbReference>
<dbReference type="PANTHER" id="PTHR34837:SF1">
    <property type="entry name" value="LOW PROTEIN: ZINC FINGER CCCH DOMAIN PROTEIN"/>
    <property type="match status" value="1"/>
</dbReference>
<keyword evidence="3" id="KW-1185">Reference proteome</keyword>
<gene>
    <name evidence="2" type="ORF">TanjilG_21724</name>
</gene>
<name>A0A1J7GC92_LUPAN</name>
<accession>A0A1J7GC92</accession>
<dbReference type="PANTHER" id="PTHR34837">
    <property type="entry name" value="OS05G0595500 PROTEIN"/>
    <property type="match status" value="1"/>
</dbReference>
<feature type="compositionally biased region" description="Basic and acidic residues" evidence="1">
    <location>
        <begin position="13"/>
        <end position="31"/>
    </location>
</feature>
<evidence type="ECO:0000313" key="3">
    <source>
        <dbReference type="Proteomes" id="UP000188354"/>
    </source>
</evidence>
<evidence type="ECO:0000313" key="2">
    <source>
        <dbReference type="EMBL" id="OIV98014.1"/>
    </source>
</evidence>
<protein>
    <submittedName>
        <fullName evidence="2">Uncharacterized protein</fullName>
    </submittedName>
</protein>